<evidence type="ECO:0000313" key="3">
    <source>
        <dbReference type="Proteomes" id="UP000053732"/>
    </source>
</evidence>
<dbReference type="AlphaFoldDB" id="A0A0G4PN35"/>
<feature type="compositionally biased region" description="Polar residues" evidence="1">
    <location>
        <begin position="60"/>
        <end position="69"/>
    </location>
</feature>
<proteinExistence type="predicted"/>
<sequence>MALLRDLYFNDRKLIHPHLIQLYHTPLSSDKRKRTDEDSDDETDHHNKKNPKLAIDTDNNRTVQHVINP</sequence>
<feature type="region of interest" description="Disordered" evidence="1">
    <location>
        <begin position="23"/>
        <end position="69"/>
    </location>
</feature>
<protein>
    <submittedName>
        <fullName evidence="2">Str. FM013</fullName>
    </submittedName>
</protein>
<organism evidence="2 3">
    <name type="scientific">Penicillium camemberti (strain FM 013)</name>
    <dbReference type="NCBI Taxonomy" id="1429867"/>
    <lineage>
        <taxon>Eukaryota</taxon>
        <taxon>Fungi</taxon>
        <taxon>Dikarya</taxon>
        <taxon>Ascomycota</taxon>
        <taxon>Pezizomycotina</taxon>
        <taxon>Eurotiomycetes</taxon>
        <taxon>Eurotiomycetidae</taxon>
        <taxon>Eurotiales</taxon>
        <taxon>Aspergillaceae</taxon>
        <taxon>Penicillium</taxon>
    </lineage>
</organism>
<dbReference type="Proteomes" id="UP000053732">
    <property type="component" value="Unassembled WGS sequence"/>
</dbReference>
<name>A0A0G4PN35_PENC3</name>
<keyword evidence="3" id="KW-1185">Reference proteome</keyword>
<dbReference type="EMBL" id="HG793157">
    <property type="protein sequence ID" value="CRL27789.1"/>
    <property type="molecule type" value="Genomic_DNA"/>
</dbReference>
<evidence type="ECO:0000256" key="1">
    <source>
        <dbReference type="SAM" id="MobiDB-lite"/>
    </source>
</evidence>
<gene>
    <name evidence="2" type="ORF">PCAMFM013_S024g000044</name>
</gene>
<evidence type="ECO:0000313" key="2">
    <source>
        <dbReference type="EMBL" id="CRL27789.1"/>
    </source>
</evidence>
<accession>A0A0G4PN35</accession>
<reference evidence="2 3" key="1">
    <citation type="journal article" date="2014" name="Nat. Commun.">
        <title>Multiple recent horizontal transfers of a large genomic region in cheese making fungi.</title>
        <authorList>
            <person name="Cheeseman K."/>
            <person name="Ropars J."/>
            <person name="Renault P."/>
            <person name="Dupont J."/>
            <person name="Gouzy J."/>
            <person name="Branca A."/>
            <person name="Abraham A.L."/>
            <person name="Ceppi M."/>
            <person name="Conseiller E."/>
            <person name="Debuchy R."/>
            <person name="Malagnac F."/>
            <person name="Goarin A."/>
            <person name="Silar P."/>
            <person name="Lacoste S."/>
            <person name="Sallet E."/>
            <person name="Bensimon A."/>
            <person name="Giraud T."/>
            <person name="Brygoo Y."/>
        </authorList>
    </citation>
    <scope>NUCLEOTIDE SEQUENCE [LARGE SCALE GENOMIC DNA]</scope>
    <source>
        <strain evidence="3">FM 013</strain>
    </source>
</reference>